<name>A0A183CP08_GLOPA</name>
<dbReference type="WBParaSite" id="GPLIN_001461500">
    <property type="protein sequence ID" value="GPLIN_001461500"/>
    <property type="gene ID" value="GPLIN_001461500"/>
</dbReference>
<feature type="region of interest" description="Disordered" evidence="1">
    <location>
        <begin position="1"/>
        <end position="31"/>
    </location>
</feature>
<evidence type="ECO:0000313" key="3">
    <source>
        <dbReference type="WBParaSite" id="GPLIN_001461500"/>
    </source>
</evidence>
<feature type="region of interest" description="Disordered" evidence="1">
    <location>
        <begin position="285"/>
        <end position="342"/>
    </location>
</feature>
<keyword evidence="2" id="KW-1185">Reference proteome</keyword>
<feature type="region of interest" description="Disordered" evidence="1">
    <location>
        <begin position="44"/>
        <end position="80"/>
    </location>
</feature>
<accession>A0A183CP08</accession>
<feature type="compositionally biased region" description="Low complexity" evidence="1">
    <location>
        <begin position="19"/>
        <end position="31"/>
    </location>
</feature>
<reference evidence="3" key="2">
    <citation type="submission" date="2016-06" db="UniProtKB">
        <authorList>
            <consortium name="WormBaseParasite"/>
        </authorList>
    </citation>
    <scope>IDENTIFICATION</scope>
</reference>
<sequence length="342" mass="36367">MYGPGAGPYSSSQQTLPFAHQQQQRYQQQQAAAAAVGQYYPPLSGASSSAPSASIVGTPQAAKSGASSTPKGFPTGQQQQQQFVPSAFYASDNRASATALLGVVPPPAGILPSSVGPMAVPPAYGGQQPLYAMPTSSTMAPPERPLFLSWRAQQQDEPERGLNKAIPTSSTMAPPLTPPLCTTVTPADWRTSLGTAIGRLTKITNKFRAAGQEEVALSKTFQGLNALAAVLEKDFEKLSRSGTLPTPTSAIADARQTPSVATEAGVPTYFVPIYYPDVAYSVQQGNQQTMPGGQGQPLFLQPSTSSVSHHPQESSEEQQKKRQRDTDQVSGAKRRRDEDERY</sequence>
<feature type="compositionally biased region" description="Low complexity" evidence="1">
    <location>
        <begin position="44"/>
        <end position="54"/>
    </location>
</feature>
<dbReference type="AlphaFoldDB" id="A0A183CP08"/>
<feature type="compositionally biased region" description="Basic and acidic residues" evidence="1">
    <location>
        <begin position="310"/>
        <end position="327"/>
    </location>
</feature>
<proteinExistence type="predicted"/>
<organism evidence="2 3">
    <name type="scientific">Globodera pallida</name>
    <name type="common">Potato cyst nematode worm</name>
    <name type="synonym">Heterodera pallida</name>
    <dbReference type="NCBI Taxonomy" id="36090"/>
    <lineage>
        <taxon>Eukaryota</taxon>
        <taxon>Metazoa</taxon>
        <taxon>Ecdysozoa</taxon>
        <taxon>Nematoda</taxon>
        <taxon>Chromadorea</taxon>
        <taxon>Rhabditida</taxon>
        <taxon>Tylenchina</taxon>
        <taxon>Tylenchomorpha</taxon>
        <taxon>Tylenchoidea</taxon>
        <taxon>Heteroderidae</taxon>
        <taxon>Heteroderinae</taxon>
        <taxon>Globodera</taxon>
    </lineage>
</organism>
<dbReference type="Proteomes" id="UP000050741">
    <property type="component" value="Unassembled WGS sequence"/>
</dbReference>
<reference evidence="2" key="1">
    <citation type="submission" date="2014-05" db="EMBL/GenBank/DDBJ databases">
        <title>The genome and life-stage specific transcriptomes of Globodera pallida elucidate key aspects of plant parasitism by a cyst nematode.</title>
        <authorList>
            <person name="Cotton J.A."/>
            <person name="Lilley C.J."/>
            <person name="Jones L.M."/>
            <person name="Kikuchi T."/>
            <person name="Reid A.J."/>
            <person name="Thorpe P."/>
            <person name="Tsai I.J."/>
            <person name="Beasley H."/>
            <person name="Blok V."/>
            <person name="Cock P.J.A."/>
            <person name="Van den Akker S.E."/>
            <person name="Holroyd N."/>
            <person name="Hunt M."/>
            <person name="Mantelin S."/>
            <person name="Naghra H."/>
            <person name="Pain A."/>
            <person name="Palomares-Rius J.E."/>
            <person name="Zarowiecki M."/>
            <person name="Berriman M."/>
            <person name="Jones J.T."/>
            <person name="Urwin P.E."/>
        </authorList>
    </citation>
    <scope>NUCLEOTIDE SEQUENCE [LARGE SCALE GENOMIC DNA]</scope>
    <source>
        <strain evidence="2">Lindley</strain>
    </source>
</reference>
<protein>
    <submittedName>
        <fullName evidence="3">Uncharacterized protein</fullName>
    </submittedName>
</protein>
<evidence type="ECO:0000313" key="2">
    <source>
        <dbReference type="Proteomes" id="UP000050741"/>
    </source>
</evidence>
<evidence type="ECO:0000256" key="1">
    <source>
        <dbReference type="SAM" id="MobiDB-lite"/>
    </source>
</evidence>